<reference evidence="5 6" key="1">
    <citation type="submission" date="2023-09" db="EMBL/GenBank/DDBJ databases">
        <authorList>
            <person name="Rey-Velasco X."/>
        </authorList>
    </citation>
    <scope>NUCLEOTIDE SEQUENCE [LARGE SCALE GENOMIC DNA]</scope>
    <source>
        <strain evidence="5 6">F394</strain>
    </source>
</reference>
<dbReference type="InterPro" id="IPR016162">
    <property type="entry name" value="Ald_DH_N"/>
</dbReference>
<comment type="caution">
    <text evidence="5">The sequence shown here is derived from an EMBL/GenBank/DDBJ whole genome shotgun (WGS) entry which is preliminary data.</text>
</comment>
<organism evidence="5 6">
    <name type="scientific">Rubrivirga litoralis</name>
    <dbReference type="NCBI Taxonomy" id="3075598"/>
    <lineage>
        <taxon>Bacteria</taxon>
        <taxon>Pseudomonadati</taxon>
        <taxon>Rhodothermota</taxon>
        <taxon>Rhodothermia</taxon>
        <taxon>Rhodothermales</taxon>
        <taxon>Rubricoccaceae</taxon>
        <taxon>Rubrivirga</taxon>
    </lineage>
</organism>
<evidence type="ECO:0000313" key="6">
    <source>
        <dbReference type="Proteomes" id="UP001267426"/>
    </source>
</evidence>
<dbReference type="Gene3D" id="3.40.309.10">
    <property type="entry name" value="Aldehyde Dehydrogenase, Chain A, domain 2"/>
    <property type="match status" value="1"/>
</dbReference>
<sequence>MSRYSHLGQLFVAGEWRDGSDGQTAPTANPYTDETLLDVAQATESDVDDAYTAAAAAQEEWAGWLPTERQAVLAKAVEVMGDRHDEIIEWLVTESGSTHVKASAELGNAVGITTEAATFPLRMEGSLFPGTVAGKENRVYRVPVGVVGVISPWNFPFHLSMRSVAPALGAGNAVVLKPASNTPVTGGTLLGAIFEEAGVPPGLVGVVPGKGSEIGDAFVAHPAPRVISFTGSTPVGRGIAELAGKHLKRVELELGGNNLFVVLDDADLDQAARAAAFGKFLHQGQICIAINRIAVAASVHDAFVERFLDVVRQLQAGDPRDEATFVGPIIDDDQLESVLDVLQRTVDAGATVALGGEPEGRVVPPTVLTGVAQDMPAAEEEIFGPVAPVLSFETDDEALAIANATDYGLSGAVFTADIERGVAFARRVRTGMIHVNDMSVNDEPHVAFGGRGASGLGRFGGQWALDAFSTVQWVSVQHTPRDYPLPGVE</sequence>
<feature type="domain" description="Aldehyde dehydrogenase" evidence="4">
    <location>
        <begin position="16"/>
        <end position="474"/>
    </location>
</feature>
<protein>
    <submittedName>
        <fullName evidence="5">Aldehyde dehydrogenase family protein</fullName>
    </submittedName>
</protein>
<dbReference type="InterPro" id="IPR016163">
    <property type="entry name" value="Ald_DH_C"/>
</dbReference>
<dbReference type="PANTHER" id="PTHR42986">
    <property type="entry name" value="BENZALDEHYDE DEHYDROGENASE YFMT"/>
    <property type="match status" value="1"/>
</dbReference>
<dbReference type="RefSeq" id="WP_311662301.1">
    <property type="nucleotide sequence ID" value="NZ_JAVRHT010000006.1"/>
</dbReference>
<keyword evidence="6" id="KW-1185">Reference proteome</keyword>
<dbReference type="Gene3D" id="3.40.605.10">
    <property type="entry name" value="Aldehyde Dehydrogenase, Chain A, domain 1"/>
    <property type="match status" value="1"/>
</dbReference>
<accession>A0ABU3BNU3</accession>
<name>A0ABU3BNU3_9BACT</name>
<evidence type="ECO:0000256" key="2">
    <source>
        <dbReference type="ARBA" id="ARBA00023002"/>
    </source>
</evidence>
<keyword evidence="3" id="KW-0520">NAD</keyword>
<evidence type="ECO:0000256" key="3">
    <source>
        <dbReference type="ARBA" id="ARBA00023027"/>
    </source>
</evidence>
<evidence type="ECO:0000256" key="1">
    <source>
        <dbReference type="ARBA" id="ARBA00009986"/>
    </source>
</evidence>
<evidence type="ECO:0000313" key="5">
    <source>
        <dbReference type="EMBL" id="MDT0630964.1"/>
    </source>
</evidence>
<dbReference type="PROSITE" id="PS00070">
    <property type="entry name" value="ALDEHYDE_DEHYDR_CYS"/>
    <property type="match status" value="1"/>
</dbReference>
<gene>
    <name evidence="5" type="ORF">RM540_04310</name>
</gene>
<dbReference type="InterPro" id="IPR016160">
    <property type="entry name" value="Ald_DH_CS_CYS"/>
</dbReference>
<dbReference type="Proteomes" id="UP001267426">
    <property type="component" value="Unassembled WGS sequence"/>
</dbReference>
<evidence type="ECO:0000259" key="4">
    <source>
        <dbReference type="Pfam" id="PF00171"/>
    </source>
</evidence>
<keyword evidence="2" id="KW-0560">Oxidoreductase</keyword>
<dbReference type="InterPro" id="IPR016161">
    <property type="entry name" value="Ald_DH/histidinol_DH"/>
</dbReference>
<dbReference type="SUPFAM" id="SSF53720">
    <property type="entry name" value="ALDH-like"/>
    <property type="match status" value="1"/>
</dbReference>
<dbReference type="Pfam" id="PF00171">
    <property type="entry name" value="Aldedh"/>
    <property type="match status" value="1"/>
</dbReference>
<dbReference type="PANTHER" id="PTHR42986:SF1">
    <property type="entry name" value="BENZALDEHYDE DEHYDROGENASE YFMT"/>
    <property type="match status" value="1"/>
</dbReference>
<dbReference type="InterPro" id="IPR015590">
    <property type="entry name" value="Aldehyde_DH_dom"/>
</dbReference>
<proteinExistence type="inferred from homology"/>
<dbReference type="EMBL" id="JAVRHT010000006">
    <property type="protein sequence ID" value="MDT0630964.1"/>
    <property type="molecule type" value="Genomic_DNA"/>
</dbReference>
<comment type="similarity">
    <text evidence="1">Belongs to the aldehyde dehydrogenase family.</text>
</comment>